<keyword evidence="3 5" id="KW-0949">S-adenosyl-L-methionine</keyword>
<evidence type="ECO:0000256" key="2">
    <source>
        <dbReference type="ARBA" id="ARBA00022679"/>
    </source>
</evidence>
<proteinExistence type="inferred from homology"/>
<dbReference type="PROSITE" id="PS00092">
    <property type="entry name" value="N6_MTASE"/>
    <property type="match status" value="1"/>
</dbReference>
<gene>
    <name evidence="5 8" type="primary">prmC</name>
    <name evidence="8" type="ORF">FLL46_25000</name>
</gene>
<evidence type="ECO:0000256" key="3">
    <source>
        <dbReference type="ARBA" id="ARBA00022691"/>
    </source>
</evidence>
<keyword evidence="1 5" id="KW-0489">Methyltransferase</keyword>
<comment type="similarity">
    <text evidence="5">Belongs to the protein N5-glutamine methyltransferase family. PrmC subfamily.</text>
</comment>
<dbReference type="GO" id="GO:0102559">
    <property type="term" value="F:peptide chain release factor N(5)-glutamine methyltransferase activity"/>
    <property type="evidence" value="ECO:0007669"/>
    <property type="project" value="UniProtKB-EC"/>
</dbReference>
<dbReference type="Gene3D" id="1.10.8.10">
    <property type="entry name" value="DNA helicase RuvA subunit, C-terminal domain"/>
    <property type="match status" value="1"/>
</dbReference>
<evidence type="ECO:0000256" key="5">
    <source>
        <dbReference type="HAMAP-Rule" id="MF_02126"/>
    </source>
</evidence>
<dbReference type="InterPro" id="IPR050320">
    <property type="entry name" value="N5-glutamine_MTase"/>
</dbReference>
<dbReference type="InterPro" id="IPR007848">
    <property type="entry name" value="Small_mtfrase_dom"/>
</dbReference>
<dbReference type="InterPro" id="IPR040758">
    <property type="entry name" value="PrmC_N"/>
</dbReference>
<comment type="function">
    <text evidence="5">Methylates the class 1 translation termination release factors RF1/PrfA and RF2/PrfB on the glutamine residue of the universally conserved GGQ motif.</text>
</comment>
<dbReference type="EC" id="2.1.1.297" evidence="5"/>
<feature type="binding site" evidence="5">
    <location>
        <position position="140"/>
    </location>
    <ligand>
        <name>S-adenosyl-L-methionine</name>
        <dbReference type="ChEBI" id="CHEBI:59789"/>
    </ligand>
</feature>
<keyword evidence="9" id="KW-1185">Reference proteome</keyword>
<dbReference type="PANTHER" id="PTHR18895">
    <property type="entry name" value="HEMK METHYLTRANSFERASE"/>
    <property type="match status" value="1"/>
</dbReference>
<evidence type="ECO:0000313" key="9">
    <source>
        <dbReference type="Proteomes" id="UP000315439"/>
    </source>
</evidence>
<dbReference type="OrthoDB" id="9800643at2"/>
<evidence type="ECO:0000259" key="6">
    <source>
        <dbReference type="Pfam" id="PF05175"/>
    </source>
</evidence>
<dbReference type="EMBL" id="VIKS01000016">
    <property type="protein sequence ID" value="TQV81411.1"/>
    <property type="molecule type" value="Genomic_DNA"/>
</dbReference>
<evidence type="ECO:0000256" key="1">
    <source>
        <dbReference type="ARBA" id="ARBA00022603"/>
    </source>
</evidence>
<dbReference type="SUPFAM" id="SSF53335">
    <property type="entry name" value="S-adenosyl-L-methionine-dependent methyltransferases"/>
    <property type="match status" value="1"/>
</dbReference>
<dbReference type="NCBIfam" id="TIGR03534">
    <property type="entry name" value="RF_mod_PrmC"/>
    <property type="match status" value="1"/>
</dbReference>
<evidence type="ECO:0000313" key="8">
    <source>
        <dbReference type="EMBL" id="TQV81411.1"/>
    </source>
</evidence>
<dbReference type="GO" id="GO:0032259">
    <property type="term" value="P:methylation"/>
    <property type="evidence" value="ECO:0007669"/>
    <property type="project" value="UniProtKB-KW"/>
</dbReference>
<feature type="binding site" evidence="5">
    <location>
        <position position="168"/>
    </location>
    <ligand>
        <name>S-adenosyl-L-methionine</name>
        <dbReference type="ChEBI" id="CHEBI:59789"/>
    </ligand>
</feature>
<evidence type="ECO:0000256" key="4">
    <source>
        <dbReference type="ARBA" id="ARBA00048391"/>
    </source>
</evidence>
<feature type="binding site" evidence="5">
    <location>
        <position position="183"/>
    </location>
    <ligand>
        <name>S-adenosyl-L-methionine</name>
        <dbReference type="ChEBI" id="CHEBI:59789"/>
    </ligand>
</feature>
<feature type="binding site" evidence="5">
    <location>
        <begin position="183"/>
        <end position="186"/>
    </location>
    <ligand>
        <name>substrate</name>
    </ligand>
</feature>
<feature type="domain" description="Methyltransferase small" evidence="6">
    <location>
        <begin position="103"/>
        <end position="191"/>
    </location>
</feature>
<dbReference type="FunFam" id="3.40.50.150:FF:000053">
    <property type="entry name" value="Release factor glutamine methyltransferase"/>
    <property type="match status" value="1"/>
</dbReference>
<dbReference type="NCBIfam" id="TIGR00536">
    <property type="entry name" value="hemK_fam"/>
    <property type="match status" value="1"/>
</dbReference>
<dbReference type="RefSeq" id="WP_142934880.1">
    <property type="nucleotide sequence ID" value="NZ_ML660172.1"/>
</dbReference>
<organism evidence="8 9">
    <name type="scientific">Aliikangiella coralliicola</name>
    <dbReference type="NCBI Taxonomy" id="2592383"/>
    <lineage>
        <taxon>Bacteria</taxon>
        <taxon>Pseudomonadati</taxon>
        <taxon>Pseudomonadota</taxon>
        <taxon>Gammaproteobacteria</taxon>
        <taxon>Oceanospirillales</taxon>
        <taxon>Pleioneaceae</taxon>
        <taxon>Aliikangiella</taxon>
    </lineage>
</organism>
<dbReference type="Proteomes" id="UP000315439">
    <property type="component" value="Unassembled WGS sequence"/>
</dbReference>
<accession>A0A545TW68</accession>
<protein>
    <recommendedName>
        <fullName evidence="5">Release factor glutamine methyltransferase</fullName>
        <shortName evidence="5">RF MTase</shortName>
        <ecNumber evidence="5">2.1.1.297</ecNumber>
    </recommendedName>
    <alternativeName>
        <fullName evidence="5">N5-glutamine methyltransferase PrmC</fullName>
    </alternativeName>
    <alternativeName>
        <fullName evidence="5">Protein-(glutamine-N5) MTase PrmC</fullName>
    </alternativeName>
    <alternativeName>
        <fullName evidence="5">Protein-glutamine N-methyltransferase PrmC</fullName>
    </alternativeName>
</protein>
<dbReference type="GO" id="GO:0003676">
    <property type="term" value="F:nucleic acid binding"/>
    <property type="evidence" value="ECO:0007669"/>
    <property type="project" value="InterPro"/>
</dbReference>
<dbReference type="InterPro" id="IPR019874">
    <property type="entry name" value="RF_methyltr_PrmC"/>
</dbReference>
<dbReference type="InterPro" id="IPR029063">
    <property type="entry name" value="SAM-dependent_MTases_sf"/>
</dbReference>
<dbReference type="PANTHER" id="PTHR18895:SF74">
    <property type="entry name" value="MTRF1L RELEASE FACTOR GLUTAMINE METHYLTRANSFERASE"/>
    <property type="match status" value="1"/>
</dbReference>
<evidence type="ECO:0000259" key="7">
    <source>
        <dbReference type="Pfam" id="PF17827"/>
    </source>
</evidence>
<reference evidence="8 9" key="1">
    <citation type="submission" date="2019-07" db="EMBL/GenBank/DDBJ databases">
        <title>Draft genome for Aliikangiella sp. M105.</title>
        <authorList>
            <person name="Wang G."/>
        </authorList>
    </citation>
    <scope>NUCLEOTIDE SEQUENCE [LARGE SCALE GENOMIC DNA]</scope>
    <source>
        <strain evidence="8 9">M105</strain>
    </source>
</reference>
<feature type="binding site" evidence="5">
    <location>
        <begin position="117"/>
        <end position="121"/>
    </location>
    <ligand>
        <name>S-adenosyl-L-methionine</name>
        <dbReference type="ChEBI" id="CHEBI:59789"/>
    </ligand>
</feature>
<comment type="caution">
    <text evidence="8">The sequence shown here is derived from an EMBL/GenBank/DDBJ whole genome shotgun (WGS) entry which is preliminary data.</text>
</comment>
<dbReference type="CDD" id="cd02440">
    <property type="entry name" value="AdoMet_MTases"/>
    <property type="match status" value="1"/>
</dbReference>
<sequence length="276" mass="30658">MNISDAIELAKNSLFSESPAVDAEYLLSKLLNKNFTWLKTWPDYQLSNQQEAEYRAMVERRKSGEPIAYITGEKAFWTLLLETNPSTLIPRPETELLVEQALSFLSQYQTAKVLDLGTGTGAIALAIASERPTDKVYACDYNQQAVELALRNAEKNQIKNATIFQSDWLNNVDESSFELIVSNPPYVAEGDPHLERGDLRFEPDGALVASGDGLDDIRRIVSNAVGYLCHGGKLMLEHGFEQGDQVRKILIDASYRDVITVQDLAGLDRVTLGSLS</sequence>
<feature type="domain" description="Release factor glutamine methyltransferase N-terminal" evidence="7">
    <location>
        <begin position="16"/>
        <end position="72"/>
    </location>
</feature>
<dbReference type="Pfam" id="PF05175">
    <property type="entry name" value="MTS"/>
    <property type="match status" value="1"/>
</dbReference>
<dbReference type="AlphaFoldDB" id="A0A545TW68"/>
<keyword evidence="2 5" id="KW-0808">Transferase</keyword>
<dbReference type="InterPro" id="IPR002052">
    <property type="entry name" value="DNA_methylase_N6_adenine_CS"/>
</dbReference>
<dbReference type="Gene3D" id="3.40.50.150">
    <property type="entry name" value="Vaccinia Virus protein VP39"/>
    <property type="match status" value="1"/>
</dbReference>
<dbReference type="HAMAP" id="MF_02126">
    <property type="entry name" value="RF_methyltr_PrmC"/>
    <property type="match status" value="1"/>
</dbReference>
<dbReference type="InterPro" id="IPR004556">
    <property type="entry name" value="HemK-like"/>
</dbReference>
<name>A0A545TW68_9GAMM</name>
<dbReference type="Pfam" id="PF17827">
    <property type="entry name" value="PrmC_N"/>
    <property type="match status" value="1"/>
</dbReference>
<comment type="catalytic activity">
    <reaction evidence="4 5">
        <text>L-glutaminyl-[peptide chain release factor] + S-adenosyl-L-methionine = N(5)-methyl-L-glutaminyl-[peptide chain release factor] + S-adenosyl-L-homocysteine + H(+)</text>
        <dbReference type="Rhea" id="RHEA:42896"/>
        <dbReference type="Rhea" id="RHEA-COMP:10271"/>
        <dbReference type="Rhea" id="RHEA-COMP:10272"/>
        <dbReference type="ChEBI" id="CHEBI:15378"/>
        <dbReference type="ChEBI" id="CHEBI:30011"/>
        <dbReference type="ChEBI" id="CHEBI:57856"/>
        <dbReference type="ChEBI" id="CHEBI:59789"/>
        <dbReference type="ChEBI" id="CHEBI:61891"/>
        <dbReference type="EC" id="2.1.1.297"/>
    </reaction>
</comment>